<dbReference type="GO" id="GO:0000466">
    <property type="term" value="P:maturation of 5.8S rRNA from tricistronic rRNA transcript (SSU-rRNA, 5.8S rRNA, LSU-rRNA)"/>
    <property type="evidence" value="ECO:0007669"/>
    <property type="project" value="TreeGrafter"/>
</dbReference>
<dbReference type="Proteomes" id="UP000594261">
    <property type="component" value="Chromosome 8"/>
</dbReference>
<dbReference type="Gramene" id="QL08p011039:mrna">
    <property type="protein sequence ID" value="QL08p011039:mrna"/>
    <property type="gene ID" value="QL08p011039"/>
</dbReference>
<reference evidence="1 2" key="1">
    <citation type="journal article" date="2016" name="G3 (Bethesda)">
        <title>First Draft Assembly and Annotation of the Genome of a California Endemic Oak Quercus lobata Nee (Fagaceae).</title>
        <authorList>
            <person name="Sork V.L."/>
            <person name="Fitz-Gibbon S.T."/>
            <person name="Puiu D."/>
            <person name="Crepeau M."/>
            <person name="Gugger P.F."/>
            <person name="Sherman R."/>
            <person name="Stevens K."/>
            <person name="Langley C.H."/>
            <person name="Pellegrini M."/>
            <person name="Salzberg S.L."/>
        </authorList>
    </citation>
    <scope>NUCLEOTIDE SEQUENCE [LARGE SCALE GENOMIC DNA]</scope>
    <source>
        <strain evidence="1 2">cv. SW786</strain>
    </source>
</reference>
<accession>A0A7N2MA88</accession>
<dbReference type="EMBL" id="LRBV02000008">
    <property type="status" value="NOT_ANNOTATED_CDS"/>
    <property type="molecule type" value="Genomic_DNA"/>
</dbReference>
<name>A0A7N2MA88_QUELO</name>
<dbReference type="AlphaFoldDB" id="A0A7N2MA88"/>
<evidence type="ECO:0000313" key="1">
    <source>
        <dbReference type="EnsemblPlants" id="QL08p011039:mrna"/>
    </source>
</evidence>
<dbReference type="InParanoid" id="A0A7N2MA88"/>
<organism evidence="1 2">
    <name type="scientific">Quercus lobata</name>
    <name type="common">Valley oak</name>
    <dbReference type="NCBI Taxonomy" id="97700"/>
    <lineage>
        <taxon>Eukaryota</taxon>
        <taxon>Viridiplantae</taxon>
        <taxon>Streptophyta</taxon>
        <taxon>Embryophyta</taxon>
        <taxon>Tracheophyta</taxon>
        <taxon>Spermatophyta</taxon>
        <taxon>Magnoliopsida</taxon>
        <taxon>eudicotyledons</taxon>
        <taxon>Gunneridae</taxon>
        <taxon>Pentapetalae</taxon>
        <taxon>rosids</taxon>
        <taxon>fabids</taxon>
        <taxon>Fagales</taxon>
        <taxon>Fagaceae</taxon>
        <taxon>Quercus</taxon>
    </lineage>
</organism>
<dbReference type="PANTHER" id="PTHR13500:SF0">
    <property type="entry name" value="NUCLEOLAR PRE-RIBOSOMAL-ASSOCIATED PROTEIN 1"/>
    <property type="match status" value="1"/>
</dbReference>
<dbReference type="GO" id="GO:0000463">
    <property type="term" value="P:maturation of LSU-rRNA from tricistronic rRNA transcript (SSU-rRNA, 5.8S rRNA, LSU-rRNA)"/>
    <property type="evidence" value="ECO:0007669"/>
    <property type="project" value="TreeGrafter"/>
</dbReference>
<keyword evidence="2" id="KW-1185">Reference proteome</keyword>
<proteinExistence type="predicted"/>
<dbReference type="GO" id="GO:0005730">
    <property type="term" value="C:nucleolus"/>
    <property type="evidence" value="ECO:0007669"/>
    <property type="project" value="TreeGrafter"/>
</dbReference>
<reference evidence="1" key="2">
    <citation type="submission" date="2021-01" db="UniProtKB">
        <authorList>
            <consortium name="EnsemblPlants"/>
        </authorList>
    </citation>
    <scope>IDENTIFICATION</scope>
</reference>
<dbReference type="InterPro" id="IPR039844">
    <property type="entry name" value="URB1"/>
</dbReference>
<evidence type="ECO:0000313" key="2">
    <source>
        <dbReference type="Proteomes" id="UP000594261"/>
    </source>
</evidence>
<sequence length="448" mass="50555">MMVVVRLKEEKFQVEGNVLGALHGLGNDDDEEIFIYVLSTLQDRDLVEVSLVPLGLSTFGFLDSQSHDPALFDSEDVQSIMKYLCPCPFSWSVINKWFLPSDFLVKHGTLRLLLEALKLLDTFIVALNHGFYSRDQMMQGWTALKQEIQHEIQTLIPAPQVLLILVSSLTRHPKTPLLSYVLQKRLSLLTFESGSFTLPEKSSYHYIKARPIDSSFASILDDVKRLLRTGDSGNNAGITWAFSSSIICMLPDEILKFFPSVMTISHNLLGVSISVLSSVFFLEQSLLASISQLWPDMIIPGMETTLLLFIVKSEEMMPVQFLGNLMEENCGLILSDEDFMMLLPAVLSSLNSILDQHHSLFGITPPLNSRILLNGFLHWGSFVSKDILEEESAIIYQEPFCLVDGCLLGKSIHMLQYHFSFSGVPMKLKKQLKPFDKYSHNLLHTMIC</sequence>
<dbReference type="EnsemblPlants" id="QL08p011039:mrna">
    <property type="protein sequence ID" value="QL08p011039:mrna"/>
    <property type="gene ID" value="QL08p011039"/>
</dbReference>
<protein>
    <submittedName>
        <fullName evidence="1">Uncharacterized protein</fullName>
    </submittedName>
</protein>
<dbReference type="PANTHER" id="PTHR13500">
    <property type="entry name" value="NUCLEOLAR PRERIBOSOMAL-ASSOCIATED PROTEIN 1"/>
    <property type="match status" value="1"/>
</dbReference>